<dbReference type="Proteomes" id="UP001056681">
    <property type="component" value="Chromosome"/>
</dbReference>
<accession>A0ABY4SY81</accession>
<proteinExistence type="predicted"/>
<organism evidence="1 2">
    <name type="scientific">Luteibacter flocculans</name>
    <dbReference type="NCBI Taxonomy" id="2780091"/>
    <lineage>
        <taxon>Bacteria</taxon>
        <taxon>Pseudomonadati</taxon>
        <taxon>Pseudomonadota</taxon>
        <taxon>Gammaproteobacteria</taxon>
        <taxon>Lysobacterales</taxon>
        <taxon>Rhodanobacteraceae</taxon>
        <taxon>Luteibacter</taxon>
    </lineage>
</organism>
<dbReference type="RefSeq" id="WP_250337981.1">
    <property type="nucleotide sequence ID" value="NZ_CP063231.1"/>
</dbReference>
<name>A0ABY4SY81_9GAMM</name>
<gene>
    <name evidence="1" type="ORF">IM816_10115</name>
</gene>
<dbReference type="EMBL" id="CP063231">
    <property type="protein sequence ID" value="URL57019.1"/>
    <property type="molecule type" value="Genomic_DNA"/>
</dbReference>
<sequence length="198" mass="22436">MCEPRDKEIHPPHQAFYIQSMLFNTTSAVQSLGLFNAMLATAQKNSPEDPYGALYGTRFLAELQNMIVHAGALSRYLWAANPNHRWRGAELRGALQITDENPLRDRDLRNSVEHFDEKLDDYLAEDIVGEIFPEYIGPTPTPNGVPTHIFRAYYVDTARFQLLDKIYDIEPIVAEVAQVHSKLLNMDKAGGMFGRGRT</sequence>
<evidence type="ECO:0000313" key="1">
    <source>
        <dbReference type="EMBL" id="URL57019.1"/>
    </source>
</evidence>
<reference evidence="1" key="1">
    <citation type="submission" date="2020-10" db="EMBL/GenBank/DDBJ databases">
        <title>Whole-genome sequence of Luteibacter sp. EIF3.</title>
        <authorList>
            <person name="Friedrich I."/>
            <person name="Hertel R."/>
            <person name="Daniel R."/>
        </authorList>
    </citation>
    <scope>NUCLEOTIDE SEQUENCE</scope>
    <source>
        <strain evidence="1">EIF3</strain>
    </source>
</reference>
<protein>
    <submittedName>
        <fullName evidence="1">Uncharacterized protein</fullName>
    </submittedName>
</protein>
<keyword evidence="2" id="KW-1185">Reference proteome</keyword>
<evidence type="ECO:0000313" key="2">
    <source>
        <dbReference type="Proteomes" id="UP001056681"/>
    </source>
</evidence>